<organism evidence="1 2">
    <name type="scientific">Profundibacter amoris</name>
    <dbReference type="NCBI Taxonomy" id="2171755"/>
    <lineage>
        <taxon>Bacteria</taxon>
        <taxon>Pseudomonadati</taxon>
        <taxon>Pseudomonadota</taxon>
        <taxon>Alphaproteobacteria</taxon>
        <taxon>Rhodobacterales</taxon>
        <taxon>Paracoccaceae</taxon>
        <taxon>Profundibacter</taxon>
    </lineage>
</organism>
<dbReference type="PROSITE" id="PS51257">
    <property type="entry name" value="PROKAR_LIPOPROTEIN"/>
    <property type="match status" value="1"/>
</dbReference>
<name>A0A347UK97_9RHOB</name>
<reference evidence="1 2" key="1">
    <citation type="submission" date="2018-09" db="EMBL/GenBank/DDBJ databases">
        <title>Profundibacter amoris BAR1 gen. nov., sp. nov., a new member of the Roseobacter clade isolated at Lokis Castle Vent Field on the Arctic Mid-Oceanic Ridge.</title>
        <authorList>
            <person name="Le Moine Bauer S."/>
            <person name="Sjoeberg A.G."/>
            <person name="L'Haridon S."/>
            <person name="Stokke R."/>
            <person name="Roalkvam I."/>
            <person name="Steen I.H."/>
            <person name="Dahle H."/>
        </authorList>
    </citation>
    <scope>NUCLEOTIDE SEQUENCE [LARGE SCALE GENOMIC DNA]</scope>
    <source>
        <strain evidence="1 2">BAR1</strain>
    </source>
</reference>
<accession>A0A347UK97</accession>
<keyword evidence="2" id="KW-1185">Reference proteome</keyword>
<dbReference type="RefSeq" id="WP_118943927.1">
    <property type="nucleotide sequence ID" value="NZ_CP032125.1"/>
</dbReference>
<evidence type="ECO:0000313" key="2">
    <source>
        <dbReference type="Proteomes" id="UP000261704"/>
    </source>
</evidence>
<protein>
    <recommendedName>
        <fullName evidence="3">Lipoprotein</fullName>
    </recommendedName>
</protein>
<dbReference type="AlphaFoldDB" id="A0A347UK97"/>
<sequence>MLTTAVRQIAILGFVGLLASGCIQGQNDPETRPNEDNAKNTANVSLVLEKAIIQDTGALELSIAFVNKSNRNVCIAQRAKDNSYQLFVDIIAPAKGLRMFSQDDNPGISEVPDYTPSESARIQRENRLKPIVIKPKDSIHIRSELAPVHGAYFVDSRNIGVEDYTEGTPLSVVAMARFYDCKENDLNKDEKFISVKSNALELVGDIGAFIK</sequence>
<gene>
    <name evidence="1" type="ORF">BAR1_15845</name>
</gene>
<evidence type="ECO:0000313" key="1">
    <source>
        <dbReference type="EMBL" id="AXX99275.1"/>
    </source>
</evidence>
<dbReference type="EMBL" id="CP032125">
    <property type="protein sequence ID" value="AXX99275.1"/>
    <property type="molecule type" value="Genomic_DNA"/>
</dbReference>
<dbReference type="KEGG" id="pamo:BAR1_15845"/>
<evidence type="ECO:0008006" key="3">
    <source>
        <dbReference type="Google" id="ProtNLM"/>
    </source>
</evidence>
<proteinExistence type="predicted"/>
<dbReference type="Proteomes" id="UP000261704">
    <property type="component" value="Chromosome"/>
</dbReference>